<feature type="chain" id="PRO_5028946613" description="Fels-1 Prophage Protein-like" evidence="1">
    <location>
        <begin position="19"/>
        <end position="111"/>
    </location>
</feature>
<dbReference type="RefSeq" id="WP_179355558.1">
    <property type="nucleotide sequence ID" value="NZ_CP058627.1"/>
</dbReference>
<gene>
    <name evidence="2" type="ORF">HQ393_12860</name>
</gene>
<keyword evidence="3" id="KW-1185">Reference proteome</keyword>
<organism evidence="2 3">
    <name type="scientific">Chitinibacter bivalviorum</name>
    <dbReference type="NCBI Taxonomy" id="2739434"/>
    <lineage>
        <taxon>Bacteria</taxon>
        <taxon>Pseudomonadati</taxon>
        <taxon>Pseudomonadota</taxon>
        <taxon>Betaproteobacteria</taxon>
        <taxon>Neisseriales</taxon>
        <taxon>Chitinibacteraceae</taxon>
        <taxon>Chitinibacter</taxon>
    </lineage>
</organism>
<proteinExistence type="predicted"/>
<dbReference type="InterPro" id="IPR008617">
    <property type="entry name" value="Uncharacterised_YcgJ"/>
</dbReference>
<evidence type="ECO:0000313" key="2">
    <source>
        <dbReference type="EMBL" id="QLG89057.1"/>
    </source>
</evidence>
<reference evidence="2 3" key="1">
    <citation type="submission" date="2020-07" db="EMBL/GenBank/DDBJ databases">
        <title>Complete genome sequence of Chitinibacter sp. 2T18.</title>
        <authorList>
            <person name="Bae J.-W."/>
            <person name="Choi J.-W."/>
        </authorList>
    </citation>
    <scope>NUCLEOTIDE SEQUENCE [LARGE SCALE GENOMIC DNA]</scope>
    <source>
        <strain evidence="2 3">2T18</strain>
    </source>
</reference>
<sequence>MSKTLLITMLLTSTSLFASGLDYKPGAICDKKAGFCADMQGVSVALTKEYLGAKAEQKLMDRINKVGAADFDPTWFTMSGGLTCKTKEKTCWSSRYGDKVDAKATKTLFGS</sequence>
<protein>
    <recommendedName>
        <fullName evidence="4">Fels-1 Prophage Protein-like</fullName>
    </recommendedName>
</protein>
<evidence type="ECO:0000313" key="3">
    <source>
        <dbReference type="Proteomes" id="UP000509597"/>
    </source>
</evidence>
<dbReference type="EMBL" id="CP058627">
    <property type="protein sequence ID" value="QLG89057.1"/>
    <property type="molecule type" value="Genomic_DNA"/>
</dbReference>
<accession>A0A7H9BK51</accession>
<feature type="signal peptide" evidence="1">
    <location>
        <begin position="1"/>
        <end position="18"/>
    </location>
</feature>
<dbReference type="KEGG" id="chiz:HQ393_12860"/>
<keyword evidence="1" id="KW-0732">Signal</keyword>
<dbReference type="Pfam" id="PF05666">
    <property type="entry name" value="YcgJ"/>
    <property type="match status" value="1"/>
</dbReference>
<evidence type="ECO:0000256" key="1">
    <source>
        <dbReference type="SAM" id="SignalP"/>
    </source>
</evidence>
<evidence type="ECO:0008006" key="4">
    <source>
        <dbReference type="Google" id="ProtNLM"/>
    </source>
</evidence>
<name>A0A7H9BK51_9NEIS</name>
<dbReference type="AlphaFoldDB" id="A0A7H9BK51"/>
<dbReference type="Proteomes" id="UP000509597">
    <property type="component" value="Chromosome"/>
</dbReference>